<dbReference type="GO" id="GO:0051087">
    <property type="term" value="F:protein-folding chaperone binding"/>
    <property type="evidence" value="ECO:0007669"/>
    <property type="project" value="InterPro"/>
</dbReference>
<gene>
    <name evidence="4" type="primary">gb12951</name>
    <name evidence="4" type="ORF">PR202_gb12951</name>
</gene>
<dbReference type="Proteomes" id="UP001054889">
    <property type="component" value="Unassembled WGS sequence"/>
</dbReference>
<sequence length="405" mass="43604">MAFFGYDPYDYHYTTSPYHHPYPYYSRHQQPAPAYRAGGFFPGTGDTDQYYFYQPEPAISRSTGGFFPSSGGLDPFCHPAPSLPVAENVKPAAAREATHPNAGASKSVSVPVRCVESQPEVEISRKVVKRAPSAEAAAVRIQAAARGLLARKAVRALRAVEREAEEIGEKVACEAEALRGEGWARVAVGEALMKLLFRLDAVRGAREYRRKVTKRVLALQDAIDALEQRPAVVAEDEAAEASTVETVEENAVGPDKLATETAAAEMEVDGTTAVAEETEPAAPDGANLDADKPADEDAAEGELEMVSDEPAAVPHSPSEEAGEEMATRHALADGGGADAKKLMAMVATLCEQSAQQCAVVGALVERVDALERAVRRVEDAERRRRRGKKLRREGKASNHAKCYSD</sequence>
<keyword evidence="1" id="KW-0143">Chaperone</keyword>
<evidence type="ECO:0000256" key="2">
    <source>
        <dbReference type="SAM" id="MobiDB-lite"/>
    </source>
</evidence>
<reference evidence="4" key="1">
    <citation type="journal article" date="2018" name="DNA Res.">
        <title>Multiple hybrid de novo genome assembly of finger millet, an orphan allotetraploid crop.</title>
        <authorList>
            <person name="Hatakeyama M."/>
            <person name="Aluri S."/>
            <person name="Balachadran M.T."/>
            <person name="Sivarajan S.R."/>
            <person name="Patrignani A."/>
            <person name="Gruter S."/>
            <person name="Poveda L."/>
            <person name="Shimizu-Inatsugi R."/>
            <person name="Baeten J."/>
            <person name="Francoijs K.J."/>
            <person name="Nataraja K.N."/>
            <person name="Reddy Y.A.N."/>
            <person name="Phadnis S."/>
            <person name="Ravikumar R.L."/>
            <person name="Schlapbach R."/>
            <person name="Sreeman S.M."/>
            <person name="Shimizu K.K."/>
        </authorList>
    </citation>
    <scope>NUCLEOTIDE SEQUENCE</scope>
</reference>
<dbReference type="EMBL" id="BQKI01000078">
    <property type="protein sequence ID" value="GJN25159.1"/>
    <property type="molecule type" value="Genomic_DNA"/>
</dbReference>
<protein>
    <recommendedName>
        <fullName evidence="3">BAG domain-containing protein</fullName>
    </recommendedName>
</protein>
<accession>A0AAV5ERL7</accession>
<dbReference type="PANTHER" id="PTHR33322:SF4">
    <property type="entry name" value="BAG DOMAIN CONTAINING PROTEIN, EXPRESSED"/>
    <property type="match status" value="1"/>
</dbReference>
<comment type="caution">
    <text evidence="4">The sequence shown here is derived from an EMBL/GenBank/DDBJ whole genome shotgun (WGS) entry which is preliminary data.</text>
</comment>
<feature type="compositionally biased region" description="Acidic residues" evidence="2">
    <location>
        <begin position="296"/>
        <end position="307"/>
    </location>
</feature>
<dbReference type="InterPro" id="IPR003103">
    <property type="entry name" value="BAG_domain"/>
</dbReference>
<feature type="compositionally biased region" description="Basic residues" evidence="2">
    <location>
        <begin position="383"/>
        <end position="392"/>
    </location>
</feature>
<feature type="region of interest" description="Disordered" evidence="2">
    <location>
        <begin position="375"/>
        <end position="405"/>
    </location>
</feature>
<dbReference type="Pfam" id="PF02179">
    <property type="entry name" value="BAG"/>
    <property type="match status" value="1"/>
</dbReference>
<dbReference type="PROSITE" id="PS50096">
    <property type="entry name" value="IQ"/>
    <property type="match status" value="1"/>
</dbReference>
<evidence type="ECO:0000313" key="5">
    <source>
        <dbReference type="Proteomes" id="UP001054889"/>
    </source>
</evidence>
<dbReference type="PANTHER" id="PTHR33322">
    <property type="entry name" value="BAG DOMAIN CONTAINING PROTEIN, EXPRESSED"/>
    <property type="match status" value="1"/>
</dbReference>
<evidence type="ECO:0000256" key="1">
    <source>
        <dbReference type="ARBA" id="ARBA00023186"/>
    </source>
</evidence>
<evidence type="ECO:0000313" key="4">
    <source>
        <dbReference type="EMBL" id="GJN25159.1"/>
    </source>
</evidence>
<dbReference type="AlphaFoldDB" id="A0AAV5ERL7"/>
<name>A0AAV5ERL7_ELECO</name>
<organism evidence="4 5">
    <name type="scientific">Eleusine coracana subsp. coracana</name>
    <dbReference type="NCBI Taxonomy" id="191504"/>
    <lineage>
        <taxon>Eukaryota</taxon>
        <taxon>Viridiplantae</taxon>
        <taxon>Streptophyta</taxon>
        <taxon>Embryophyta</taxon>
        <taxon>Tracheophyta</taxon>
        <taxon>Spermatophyta</taxon>
        <taxon>Magnoliopsida</taxon>
        <taxon>Liliopsida</taxon>
        <taxon>Poales</taxon>
        <taxon>Poaceae</taxon>
        <taxon>PACMAD clade</taxon>
        <taxon>Chloridoideae</taxon>
        <taxon>Cynodonteae</taxon>
        <taxon>Eleusininae</taxon>
        <taxon>Eleusine</taxon>
    </lineage>
</organism>
<dbReference type="GO" id="GO:0006457">
    <property type="term" value="P:protein folding"/>
    <property type="evidence" value="ECO:0007669"/>
    <property type="project" value="TreeGrafter"/>
</dbReference>
<evidence type="ECO:0000259" key="3">
    <source>
        <dbReference type="Pfam" id="PF02179"/>
    </source>
</evidence>
<reference evidence="4" key="2">
    <citation type="submission" date="2021-12" db="EMBL/GenBank/DDBJ databases">
        <title>Resequencing data analysis of finger millet.</title>
        <authorList>
            <person name="Hatakeyama M."/>
            <person name="Aluri S."/>
            <person name="Balachadran M.T."/>
            <person name="Sivarajan S.R."/>
            <person name="Poveda L."/>
            <person name="Shimizu-Inatsugi R."/>
            <person name="Schlapbach R."/>
            <person name="Sreeman S.M."/>
            <person name="Shimizu K.K."/>
        </authorList>
    </citation>
    <scope>NUCLEOTIDE SEQUENCE</scope>
</reference>
<dbReference type="SUPFAM" id="SSF63491">
    <property type="entry name" value="BAG domain"/>
    <property type="match status" value="1"/>
</dbReference>
<keyword evidence="5" id="KW-1185">Reference proteome</keyword>
<dbReference type="GO" id="GO:0009506">
    <property type="term" value="C:plasmodesma"/>
    <property type="evidence" value="ECO:0007669"/>
    <property type="project" value="TreeGrafter"/>
</dbReference>
<dbReference type="InterPro" id="IPR040400">
    <property type="entry name" value="BAG5/6/7/8"/>
</dbReference>
<feature type="domain" description="BAG" evidence="3">
    <location>
        <begin position="185"/>
        <end position="226"/>
    </location>
</feature>
<proteinExistence type="predicted"/>
<feature type="region of interest" description="Disordered" evidence="2">
    <location>
        <begin position="276"/>
        <end position="328"/>
    </location>
</feature>